<protein>
    <submittedName>
        <fullName evidence="2">Uncharacterized protein</fullName>
    </submittedName>
</protein>
<sequence>MERIAGRFGRVEPRATARASLLGLLPRVERKNYHAALETHGTGYVPAVATALASDAAPQQPAIPEKPARVSRLITPTVLESRRLLAAFPNPPTVSATGLLSWSIWRRRHQATARRSHYRRRTASEPTGWIAEPDRSSSRRVGGASPGG</sequence>
<comment type="caution">
    <text evidence="2">The sequence shown here is derived from an EMBL/GenBank/DDBJ whole genome shotgun (WGS) entry which is preliminary data.</text>
</comment>
<evidence type="ECO:0000256" key="1">
    <source>
        <dbReference type="SAM" id="MobiDB-lite"/>
    </source>
</evidence>
<keyword evidence="3" id="KW-1185">Reference proteome</keyword>
<feature type="region of interest" description="Disordered" evidence="1">
    <location>
        <begin position="113"/>
        <end position="148"/>
    </location>
</feature>
<organism evidence="2 3">
    <name type="scientific">Streptomyces prasinosporus</name>
    <dbReference type="NCBI Taxonomy" id="68256"/>
    <lineage>
        <taxon>Bacteria</taxon>
        <taxon>Bacillati</taxon>
        <taxon>Actinomycetota</taxon>
        <taxon>Actinomycetes</taxon>
        <taxon>Kitasatosporales</taxon>
        <taxon>Streptomycetaceae</taxon>
        <taxon>Streptomyces</taxon>
        <taxon>Streptomyces albogriseolus group</taxon>
    </lineage>
</organism>
<name>A0ABP6U9Q4_9ACTN</name>
<dbReference type="Proteomes" id="UP001501455">
    <property type="component" value="Unassembled WGS sequence"/>
</dbReference>
<dbReference type="EMBL" id="BAAAXF010000074">
    <property type="protein sequence ID" value="GAA3503284.1"/>
    <property type="molecule type" value="Genomic_DNA"/>
</dbReference>
<reference evidence="3" key="1">
    <citation type="journal article" date="2019" name="Int. J. Syst. Evol. Microbiol.">
        <title>The Global Catalogue of Microorganisms (GCM) 10K type strain sequencing project: providing services to taxonomists for standard genome sequencing and annotation.</title>
        <authorList>
            <consortium name="The Broad Institute Genomics Platform"/>
            <consortium name="The Broad Institute Genome Sequencing Center for Infectious Disease"/>
            <person name="Wu L."/>
            <person name="Ma J."/>
        </authorList>
    </citation>
    <scope>NUCLEOTIDE SEQUENCE [LARGE SCALE GENOMIC DNA]</scope>
    <source>
        <strain evidence="3">JCM 4816</strain>
    </source>
</reference>
<evidence type="ECO:0000313" key="3">
    <source>
        <dbReference type="Proteomes" id="UP001501455"/>
    </source>
</evidence>
<accession>A0ABP6U9Q4</accession>
<proteinExistence type="predicted"/>
<evidence type="ECO:0000313" key="2">
    <source>
        <dbReference type="EMBL" id="GAA3503284.1"/>
    </source>
</evidence>
<gene>
    <name evidence="2" type="ORF">GCM10019016_103940</name>
</gene>